<dbReference type="RefSeq" id="WP_211540018.1">
    <property type="nucleotide sequence ID" value="NZ_JAGTUK010000001.1"/>
</dbReference>
<reference evidence="2 3" key="1">
    <citation type="submission" date="2021-04" db="EMBL/GenBank/DDBJ databases">
        <title>Whole genome analysis of root endophytic bacterium Microbacterium paraoxydans ku-mp colonizing RP-bio226 rice variety.</title>
        <authorList>
            <person name="Ulaganathan K."/>
            <person name="Latha B."/>
        </authorList>
    </citation>
    <scope>NUCLEOTIDE SEQUENCE [LARGE SCALE GENOMIC DNA]</scope>
    <source>
        <strain evidence="3">ku-mp</strain>
    </source>
</reference>
<evidence type="ECO:0000313" key="3">
    <source>
        <dbReference type="Proteomes" id="UP000678243"/>
    </source>
</evidence>
<accession>A0ABS5II65</accession>
<feature type="signal peptide" evidence="1">
    <location>
        <begin position="1"/>
        <end position="21"/>
    </location>
</feature>
<protein>
    <submittedName>
        <fullName evidence="2">Uncharacterized protein</fullName>
    </submittedName>
</protein>
<proteinExistence type="predicted"/>
<name>A0ABS5II65_9MICO</name>
<evidence type="ECO:0000313" key="2">
    <source>
        <dbReference type="EMBL" id="MBS0022653.1"/>
    </source>
</evidence>
<dbReference type="EMBL" id="JAGTUK010000001">
    <property type="protein sequence ID" value="MBS0022653.1"/>
    <property type="molecule type" value="Genomic_DNA"/>
</dbReference>
<feature type="chain" id="PRO_5045836075" evidence="1">
    <location>
        <begin position="22"/>
        <end position="258"/>
    </location>
</feature>
<gene>
    <name evidence="2" type="ORF">KE274_00880</name>
</gene>
<dbReference type="Proteomes" id="UP000678243">
    <property type="component" value="Unassembled WGS sequence"/>
</dbReference>
<sequence>MTATRPTLLATTAAALMLVLAGCGVTGPVGTVSPSPSASEADAVATVAVAGPTLTGTGPSPASPGLDLSVPDGTRSVTVELTCSGGGPFHVELGDSMMLNQAPLRGTCDGTTTLAWPFTEQTAPTLTVWVLDGVEWEAVPYYSTAEFHRDEALVADCGSFAEVYSAITNAEQGLTLYGAFDEDEWTARMDDATADLDALVATSQSTLTPAFAEILTIVRGPDRQPGSLVPAITPAISPIGSACDANHSPLILTAEFGG</sequence>
<dbReference type="PROSITE" id="PS51257">
    <property type="entry name" value="PROKAR_LIPOPROTEIN"/>
    <property type="match status" value="1"/>
</dbReference>
<keyword evidence="1" id="KW-0732">Signal</keyword>
<keyword evidence="3" id="KW-1185">Reference proteome</keyword>
<evidence type="ECO:0000256" key="1">
    <source>
        <dbReference type="SAM" id="SignalP"/>
    </source>
</evidence>
<comment type="caution">
    <text evidence="2">The sequence shown here is derived from an EMBL/GenBank/DDBJ whole genome shotgun (WGS) entry which is preliminary data.</text>
</comment>
<organism evidence="2 3">
    <name type="scientific">Microbacterium paraoxydans</name>
    <dbReference type="NCBI Taxonomy" id="199592"/>
    <lineage>
        <taxon>Bacteria</taxon>
        <taxon>Bacillati</taxon>
        <taxon>Actinomycetota</taxon>
        <taxon>Actinomycetes</taxon>
        <taxon>Micrococcales</taxon>
        <taxon>Microbacteriaceae</taxon>
        <taxon>Microbacterium</taxon>
    </lineage>
</organism>